<evidence type="ECO:0000256" key="8">
    <source>
        <dbReference type="ARBA" id="ARBA00022833"/>
    </source>
</evidence>
<feature type="binding site" evidence="12">
    <location>
        <position position="94"/>
    </location>
    <ligand>
        <name>Fe cation</name>
        <dbReference type="ChEBI" id="CHEBI:24875"/>
    </ligand>
</feature>
<keyword evidence="6 13" id="KW-0678">Repressor</keyword>
<keyword evidence="9 13" id="KW-0805">Transcription regulation</keyword>
<accession>A0A1I5Y8V1</accession>
<evidence type="ECO:0000256" key="11">
    <source>
        <dbReference type="ARBA" id="ARBA00023163"/>
    </source>
</evidence>
<dbReference type="STRING" id="93684.SAMN05421853_10569"/>
<evidence type="ECO:0000256" key="9">
    <source>
        <dbReference type="ARBA" id="ARBA00023015"/>
    </source>
</evidence>
<dbReference type="InterPro" id="IPR036388">
    <property type="entry name" value="WH-like_DNA-bd_sf"/>
</dbReference>
<evidence type="ECO:0000256" key="12">
    <source>
        <dbReference type="PIRSR" id="PIRSR602481-2"/>
    </source>
</evidence>
<comment type="similarity">
    <text evidence="2 13">Belongs to the Fur family.</text>
</comment>
<evidence type="ECO:0000256" key="2">
    <source>
        <dbReference type="ARBA" id="ARBA00007957"/>
    </source>
</evidence>
<dbReference type="SUPFAM" id="SSF46785">
    <property type="entry name" value="Winged helix' DNA-binding domain"/>
    <property type="match status" value="1"/>
</dbReference>
<dbReference type="Pfam" id="PF01475">
    <property type="entry name" value="FUR"/>
    <property type="match status" value="1"/>
</dbReference>
<name>A0A1I5Y8V1_9RHOB</name>
<dbReference type="GO" id="GO:0045892">
    <property type="term" value="P:negative regulation of DNA-templated transcription"/>
    <property type="evidence" value="ECO:0007669"/>
    <property type="project" value="TreeGrafter"/>
</dbReference>
<sequence length="141" mass="16028">MAGDFYSSEGDAVLREAGLRVTRQRQAIVRVLFEAEDHPDAEQVLVRARDKDASVSQATAYRTLGALADKGLLHRHMFDGGVTRFELATRPHHDHLIDVESGEVMEFVSDEIECLQRRIAAEYGYDIVAHRLELYCKKRRS</sequence>
<keyword evidence="15" id="KW-1185">Reference proteome</keyword>
<dbReference type="GO" id="GO:0003700">
    <property type="term" value="F:DNA-binding transcription factor activity"/>
    <property type="evidence" value="ECO:0007669"/>
    <property type="project" value="UniProtKB-UniRule"/>
</dbReference>
<dbReference type="GO" id="GO:0005829">
    <property type="term" value="C:cytosol"/>
    <property type="evidence" value="ECO:0007669"/>
    <property type="project" value="TreeGrafter"/>
</dbReference>
<comment type="cofactor">
    <cofactor evidence="12">
        <name>Mn(2+)</name>
        <dbReference type="ChEBI" id="CHEBI:29035"/>
    </cofactor>
    <cofactor evidence="12">
        <name>Fe(2+)</name>
        <dbReference type="ChEBI" id="CHEBI:29033"/>
    </cofactor>
    <text evidence="12">Binds 1 Mn(2+) or Fe(2+) ion per subunit.</text>
</comment>
<dbReference type="InterPro" id="IPR036390">
    <property type="entry name" value="WH_DNA-bd_sf"/>
</dbReference>
<evidence type="ECO:0000256" key="1">
    <source>
        <dbReference type="ARBA" id="ARBA00004496"/>
    </source>
</evidence>
<evidence type="ECO:0000313" key="15">
    <source>
        <dbReference type="Proteomes" id="UP000243106"/>
    </source>
</evidence>
<dbReference type="FunFam" id="1.10.10.10:FF:000007">
    <property type="entry name" value="Ferric uptake regulation protein"/>
    <property type="match status" value="1"/>
</dbReference>
<evidence type="ECO:0000313" key="14">
    <source>
        <dbReference type="EMBL" id="SFQ40672.1"/>
    </source>
</evidence>
<dbReference type="InterPro" id="IPR043135">
    <property type="entry name" value="Fur_C"/>
</dbReference>
<reference evidence="15" key="1">
    <citation type="submission" date="2016-10" db="EMBL/GenBank/DDBJ databases">
        <authorList>
            <person name="Varghese N."/>
            <person name="Submissions S."/>
        </authorList>
    </citation>
    <scope>NUCLEOTIDE SEQUENCE [LARGE SCALE GENOMIC DNA]</scope>
    <source>
        <strain evidence="15">JCM 10271</strain>
    </source>
</reference>
<keyword evidence="11 13" id="KW-0804">Transcription</keyword>
<organism evidence="14 15">
    <name type="scientific">Roseivivax halotolerans</name>
    <dbReference type="NCBI Taxonomy" id="93684"/>
    <lineage>
        <taxon>Bacteria</taxon>
        <taxon>Pseudomonadati</taxon>
        <taxon>Pseudomonadota</taxon>
        <taxon>Alphaproteobacteria</taxon>
        <taxon>Rhodobacterales</taxon>
        <taxon>Roseobacteraceae</taxon>
        <taxon>Roseivivax</taxon>
    </lineage>
</organism>
<dbReference type="PANTHER" id="PTHR33202">
    <property type="entry name" value="ZINC UPTAKE REGULATION PROTEIN"/>
    <property type="match status" value="1"/>
</dbReference>
<feature type="binding site" evidence="12">
    <location>
        <position position="113"/>
    </location>
    <ligand>
        <name>Fe cation</name>
        <dbReference type="ChEBI" id="CHEBI:24875"/>
    </ligand>
</feature>
<evidence type="ECO:0000256" key="3">
    <source>
        <dbReference type="ARBA" id="ARBA00011738"/>
    </source>
</evidence>
<keyword evidence="12 13" id="KW-0408">Iron</keyword>
<evidence type="ECO:0000256" key="6">
    <source>
        <dbReference type="ARBA" id="ARBA00022491"/>
    </source>
</evidence>
<keyword evidence="7 12" id="KW-0479">Metal-binding</keyword>
<dbReference type="EMBL" id="FOXV01000005">
    <property type="protein sequence ID" value="SFQ40672.1"/>
    <property type="molecule type" value="Genomic_DNA"/>
</dbReference>
<comment type="subcellular location">
    <subcellularLocation>
        <location evidence="1 13">Cytoplasm</location>
    </subcellularLocation>
</comment>
<feature type="binding site" evidence="12">
    <location>
        <position position="130"/>
    </location>
    <ligand>
        <name>Fe cation</name>
        <dbReference type="ChEBI" id="CHEBI:24875"/>
    </ligand>
</feature>
<dbReference type="RefSeq" id="WP_093010685.1">
    <property type="nucleotide sequence ID" value="NZ_FOXV01000005.1"/>
</dbReference>
<dbReference type="GO" id="GO:0008270">
    <property type="term" value="F:zinc ion binding"/>
    <property type="evidence" value="ECO:0007669"/>
    <property type="project" value="TreeGrafter"/>
</dbReference>
<dbReference type="GO" id="GO:1900376">
    <property type="term" value="P:regulation of secondary metabolite biosynthetic process"/>
    <property type="evidence" value="ECO:0007669"/>
    <property type="project" value="TreeGrafter"/>
</dbReference>
<keyword evidence="10 13" id="KW-0238">DNA-binding</keyword>
<dbReference type="CDD" id="cd07153">
    <property type="entry name" value="Fur_like"/>
    <property type="match status" value="1"/>
</dbReference>
<comment type="subunit">
    <text evidence="3 13">Homodimer.</text>
</comment>
<dbReference type="AlphaFoldDB" id="A0A1I5Y8V1"/>
<dbReference type="Gene3D" id="3.30.1490.190">
    <property type="match status" value="1"/>
</dbReference>
<dbReference type="Gene3D" id="1.10.10.10">
    <property type="entry name" value="Winged helix-like DNA-binding domain superfamily/Winged helix DNA-binding domain"/>
    <property type="match status" value="1"/>
</dbReference>
<gene>
    <name evidence="13" type="primary">fur</name>
    <name evidence="14" type="ORF">SAMN05421853_10569</name>
</gene>
<feature type="binding site" evidence="12">
    <location>
        <position position="92"/>
    </location>
    <ligand>
        <name>Fe cation</name>
        <dbReference type="ChEBI" id="CHEBI:24875"/>
    </ligand>
</feature>
<proteinExistence type="inferred from homology"/>
<dbReference type="GO" id="GO:0000976">
    <property type="term" value="F:transcription cis-regulatory region binding"/>
    <property type="evidence" value="ECO:0007669"/>
    <property type="project" value="TreeGrafter"/>
</dbReference>
<dbReference type="InterPro" id="IPR002481">
    <property type="entry name" value="FUR"/>
</dbReference>
<evidence type="ECO:0000256" key="10">
    <source>
        <dbReference type="ARBA" id="ARBA00023125"/>
    </source>
</evidence>
<dbReference type="Proteomes" id="UP000243106">
    <property type="component" value="Unassembled WGS sequence"/>
</dbReference>
<evidence type="ECO:0000256" key="5">
    <source>
        <dbReference type="ARBA" id="ARBA00022490"/>
    </source>
</evidence>
<keyword evidence="5 13" id="KW-0963">Cytoplasm</keyword>
<keyword evidence="8 13" id="KW-0862">Zinc</keyword>
<protein>
    <recommendedName>
        <fullName evidence="4 13">Ferric uptake regulation protein</fullName>
    </recommendedName>
</protein>
<evidence type="ECO:0000256" key="13">
    <source>
        <dbReference type="RuleBase" id="RU364037"/>
    </source>
</evidence>
<evidence type="ECO:0000256" key="7">
    <source>
        <dbReference type="ARBA" id="ARBA00022723"/>
    </source>
</evidence>
<evidence type="ECO:0000256" key="4">
    <source>
        <dbReference type="ARBA" id="ARBA00020910"/>
    </source>
</evidence>
<dbReference type="PANTHER" id="PTHR33202:SF2">
    <property type="entry name" value="FERRIC UPTAKE REGULATION PROTEIN"/>
    <property type="match status" value="1"/>
</dbReference>